<dbReference type="RefSeq" id="WP_150401470.1">
    <property type="nucleotide sequence ID" value="NZ_VXLC01000003.1"/>
</dbReference>
<reference evidence="3 4" key="1">
    <citation type="submission" date="2019-09" db="EMBL/GenBank/DDBJ databases">
        <authorList>
            <person name="Wang X."/>
        </authorList>
    </citation>
    <scope>NUCLEOTIDE SEQUENCE [LARGE SCALE GENOMIC DNA]</scope>
    <source>
        <strain evidence="3 4">CICC 11023</strain>
    </source>
</reference>
<keyword evidence="2" id="KW-0812">Transmembrane</keyword>
<sequence length="180" mass="19049">MNRNSTTSDKTEENPFAPLIGVVLAGGIGEAASLSLRMAPWIGGPQQDVTWQPLDLALRLYTGQVVWTGQATAAAAGLGVTTSAVLVATALALRWIVALRWRDLRSKRRESAPPHLGLPRSTFRTVSAGQRPGPATGSTMPACCAHAEAETSRANQDPNPSLHRYLTTTTKQASVDPLPG</sequence>
<proteinExistence type="predicted"/>
<accession>A0A5N0EJQ6</accession>
<evidence type="ECO:0000256" key="1">
    <source>
        <dbReference type="SAM" id="MobiDB-lite"/>
    </source>
</evidence>
<feature type="region of interest" description="Disordered" evidence="1">
    <location>
        <begin position="108"/>
        <end position="180"/>
    </location>
</feature>
<evidence type="ECO:0000256" key="2">
    <source>
        <dbReference type="SAM" id="Phobius"/>
    </source>
</evidence>
<organism evidence="3 4">
    <name type="scientific">Nocardia colli</name>
    <dbReference type="NCBI Taxonomy" id="2545717"/>
    <lineage>
        <taxon>Bacteria</taxon>
        <taxon>Bacillati</taxon>
        <taxon>Actinomycetota</taxon>
        <taxon>Actinomycetes</taxon>
        <taxon>Mycobacteriales</taxon>
        <taxon>Nocardiaceae</taxon>
        <taxon>Nocardia</taxon>
    </lineage>
</organism>
<name>A0A5N0EJQ6_9NOCA</name>
<feature type="transmembrane region" description="Helical" evidence="2">
    <location>
        <begin position="73"/>
        <end position="99"/>
    </location>
</feature>
<gene>
    <name evidence="3" type="ORF">F3087_09560</name>
</gene>
<keyword evidence="4" id="KW-1185">Reference proteome</keyword>
<comment type="caution">
    <text evidence="3">The sequence shown here is derived from an EMBL/GenBank/DDBJ whole genome shotgun (WGS) entry which is preliminary data.</text>
</comment>
<dbReference type="Proteomes" id="UP000323876">
    <property type="component" value="Unassembled WGS sequence"/>
</dbReference>
<evidence type="ECO:0000313" key="3">
    <source>
        <dbReference type="EMBL" id="KAA8889196.1"/>
    </source>
</evidence>
<keyword evidence="2" id="KW-1133">Transmembrane helix</keyword>
<dbReference type="EMBL" id="VXLC01000003">
    <property type="protein sequence ID" value="KAA8889196.1"/>
    <property type="molecule type" value="Genomic_DNA"/>
</dbReference>
<evidence type="ECO:0000313" key="4">
    <source>
        <dbReference type="Proteomes" id="UP000323876"/>
    </source>
</evidence>
<dbReference type="AlphaFoldDB" id="A0A5N0EJQ6"/>
<protein>
    <submittedName>
        <fullName evidence="3">Uncharacterized protein</fullName>
    </submittedName>
</protein>
<keyword evidence="2" id="KW-0472">Membrane</keyword>